<evidence type="ECO:0000313" key="8">
    <source>
        <dbReference type="Proteomes" id="UP000294772"/>
    </source>
</evidence>
<feature type="chain" id="PRO_5040677289" evidence="2">
    <location>
        <begin position="29"/>
        <end position="511"/>
    </location>
</feature>
<dbReference type="Proteomes" id="UP000239406">
    <property type="component" value="Unassembled WGS sequence"/>
</dbReference>
<dbReference type="Gene3D" id="1.10.4100.10">
    <property type="entry name" value="2-methylcitrate dehydratase PrpD"/>
    <property type="match status" value="1"/>
</dbReference>
<comment type="caution">
    <text evidence="5">The sequence shown here is derived from an EMBL/GenBank/DDBJ whole genome shotgun (WGS) entry which is preliminary data.</text>
</comment>
<reference evidence="5 7" key="1">
    <citation type="submission" date="2018-02" db="EMBL/GenBank/DDBJ databases">
        <title>Reclassifiation of [Polyangium] brachysporum DSM 7029 as Guopingzhaonella breviflexa gen. nov., sp. nov., a member of the family Comamonadaceae.</title>
        <authorList>
            <person name="Tang B."/>
        </authorList>
    </citation>
    <scope>NUCLEOTIDE SEQUENCE [LARGE SCALE GENOMIC DNA]</scope>
    <source>
        <strain evidence="5 7">DSM 15344</strain>
    </source>
</reference>
<accession>A0A2S5T100</accession>
<dbReference type="AlphaFoldDB" id="A0A2S5T100"/>
<dbReference type="PANTHER" id="PTHR16943:SF8">
    <property type="entry name" value="2-METHYLCITRATE DEHYDRATASE"/>
    <property type="match status" value="1"/>
</dbReference>
<organism evidence="5 7">
    <name type="scientific">Caldimonas thermodepolymerans</name>
    <dbReference type="NCBI Taxonomy" id="215580"/>
    <lineage>
        <taxon>Bacteria</taxon>
        <taxon>Pseudomonadati</taxon>
        <taxon>Pseudomonadota</taxon>
        <taxon>Betaproteobacteria</taxon>
        <taxon>Burkholderiales</taxon>
        <taxon>Sphaerotilaceae</taxon>
        <taxon>Caldimonas</taxon>
    </lineage>
</organism>
<dbReference type="InterPro" id="IPR042188">
    <property type="entry name" value="MmgE/PrpD_sf_2"/>
</dbReference>
<dbReference type="InterPro" id="IPR045337">
    <property type="entry name" value="MmgE_PrpD_C"/>
</dbReference>
<evidence type="ECO:0000313" key="6">
    <source>
        <dbReference type="EMBL" id="TCP03242.1"/>
    </source>
</evidence>
<evidence type="ECO:0000313" key="5">
    <source>
        <dbReference type="EMBL" id="PPE68684.1"/>
    </source>
</evidence>
<dbReference type="Pfam" id="PF03972">
    <property type="entry name" value="MmgE_PrpD_N"/>
    <property type="match status" value="1"/>
</dbReference>
<dbReference type="RefSeq" id="WP_104358679.1">
    <property type="nucleotide sequence ID" value="NZ_CALFFA010000044.1"/>
</dbReference>
<dbReference type="InterPro" id="IPR036148">
    <property type="entry name" value="MmgE/PrpD_sf"/>
</dbReference>
<comment type="similarity">
    <text evidence="1">Belongs to the PrpD family.</text>
</comment>
<dbReference type="EMBL" id="SLXF01000013">
    <property type="protein sequence ID" value="TCP03242.1"/>
    <property type="molecule type" value="Genomic_DNA"/>
</dbReference>
<dbReference type="InterPro" id="IPR045336">
    <property type="entry name" value="MmgE_PrpD_N"/>
</dbReference>
<sequence length="511" mass="53690">MKLDRRQFTRLGACMAGSFALGPGWVRAQAGAAAPAPAPAASAAAAAAIVRDGMADLSDFCANVKFEHLPAPVVAAAKNQILDTLAIAVAARHDPAMKILREWTQESGGRAESQVWGSTLRVPAEAAARINASMGHALEFDDTYEPSFMHAAVVTVPAVLAVAELVGGVSGKELIAATAVGTDIVCRMSRAGSPGADGFVVGWDPTPMYGFIGSAMVAARLLGLPAEQINSAAGLALHQIAGNSQGNLDGAHSKRLGPGFASYGGIISARLVQRGVVGAKRVLEGPKGLYKQYHGGNYSRELLLNGLGEKFASPDIAFKPYPSCRGGHVAVDAALALRAEYKLRAQDVERIEIHCGPGEYGLLNAPLERKQRPGSVVDAQFSNPWVVAAALLDGDVKLEHFTPEALKRADLLAITARTTTHLDPTLGRPGGGPGAARVVMQLRDGRRVEKLVRVAKGDPSNPMSAAEFQKKFQECTQAAGMQAAQAERLYQQVLNLEQLSDARTLAATLSF</sequence>
<evidence type="ECO:0000256" key="1">
    <source>
        <dbReference type="ARBA" id="ARBA00006174"/>
    </source>
</evidence>
<name>A0A2S5T100_9BURK</name>
<dbReference type="InterPro" id="IPR042183">
    <property type="entry name" value="MmgE/PrpD_sf_1"/>
</dbReference>
<protein>
    <submittedName>
        <fullName evidence="6">2-methylcitrate dehydratase PrpD</fullName>
    </submittedName>
    <submittedName>
        <fullName evidence="5">MmgE/PrpD family protein</fullName>
    </submittedName>
</protein>
<dbReference type="OrthoDB" id="9797528at2"/>
<evidence type="ECO:0000313" key="7">
    <source>
        <dbReference type="Proteomes" id="UP000239406"/>
    </source>
</evidence>
<evidence type="ECO:0000256" key="2">
    <source>
        <dbReference type="SAM" id="SignalP"/>
    </source>
</evidence>
<dbReference type="Gene3D" id="3.30.1330.120">
    <property type="entry name" value="2-methylcitrate dehydratase PrpD"/>
    <property type="match status" value="1"/>
</dbReference>
<dbReference type="Proteomes" id="UP000294772">
    <property type="component" value="Unassembled WGS sequence"/>
</dbReference>
<reference evidence="6 8" key="2">
    <citation type="submission" date="2019-03" db="EMBL/GenBank/DDBJ databases">
        <title>Genomic Encyclopedia of Type Strains, Phase IV (KMG-IV): sequencing the most valuable type-strain genomes for metagenomic binning, comparative biology and taxonomic classification.</title>
        <authorList>
            <person name="Goeker M."/>
        </authorList>
    </citation>
    <scope>NUCLEOTIDE SEQUENCE [LARGE SCALE GENOMIC DNA]</scope>
    <source>
        <strain evidence="6 8">DSM 15264</strain>
    </source>
</reference>
<dbReference type="PROSITE" id="PS51318">
    <property type="entry name" value="TAT"/>
    <property type="match status" value="1"/>
</dbReference>
<dbReference type="GO" id="GO:0016829">
    <property type="term" value="F:lyase activity"/>
    <property type="evidence" value="ECO:0007669"/>
    <property type="project" value="InterPro"/>
</dbReference>
<dbReference type="InterPro" id="IPR005656">
    <property type="entry name" value="MmgE_PrpD"/>
</dbReference>
<dbReference type="Pfam" id="PF19305">
    <property type="entry name" value="MmgE_PrpD_C"/>
    <property type="match status" value="1"/>
</dbReference>
<dbReference type="PANTHER" id="PTHR16943">
    <property type="entry name" value="2-METHYLCITRATE DEHYDRATASE-RELATED"/>
    <property type="match status" value="1"/>
</dbReference>
<dbReference type="SUPFAM" id="SSF103378">
    <property type="entry name" value="2-methylcitrate dehydratase PrpD"/>
    <property type="match status" value="1"/>
</dbReference>
<gene>
    <name evidence="5" type="ORF">C1702_15770</name>
    <name evidence="6" type="ORF">EV676_11320</name>
</gene>
<evidence type="ECO:0000259" key="3">
    <source>
        <dbReference type="Pfam" id="PF03972"/>
    </source>
</evidence>
<proteinExistence type="inferred from homology"/>
<feature type="signal peptide" evidence="2">
    <location>
        <begin position="1"/>
        <end position="28"/>
    </location>
</feature>
<keyword evidence="2" id="KW-0732">Signal</keyword>
<dbReference type="EMBL" id="PSNY01000021">
    <property type="protein sequence ID" value="PPE68684.1"/>
    <property type="molecule type" value="Genomic_DNA"/>
</dbReference>
<keyword evidence="7" id="KW-1185">Reference proteome</keyword>
<feature type="domain" description="MmgE/PrpD N-terminal" evidence="3">
    <location>
        <begin position="56"/>
        <end position="297"/>
    </location>
</feature>
<dbReference type="InterPro" id="IPR006311">
    <property type="entry name" value="TAT_signal"/>
</dbReference>
<evidence type="ECO:0000259" key="4">
    <source>
        <dbReference type="Pfam" id="PF19305"/>
    </source>
</evidence>
<feature type="domain" description="MmgE/PrpD C-terminal" evidence="4">
    <location>
        <begin position="321"/>
        <end position="495"/>
    </location>
</feature>